<sequence>MSVQFFAYGFYVLLFGMCIRILLRKQDFANRKLFLPWSIALFVMATVSVGCETYRFIAKTVVGFHAVKTQDTSGLEEYYTRDIPRNVTDGFFFAWFILMNATADCILMYRCYVIWGSQKRVVIIPFLAALTFSVMGFVGVVMYGIGKRNQLVPSNLDLVVKGDMLERVYLIGSASVNLLLTLLTAARIWWITKEARALMGRPVSKRYQTVIAIILESGILFPVFAFLHIALTETSDIVYVPVNFLPTAAQMGAIAPTLIIVRATTGASVDSVQTAFSTIHFEAGGSALVLSETRPKTPSKLEAGLGSSASTKYGSAQVPPIPERLDRHFEWSKE</sequence>
<proteinExistence type="predicted"/>
<feature type="transmembrane region" description="Helical" evidence="2">
    <location>
        <begin position="121"/>
        <end position="145"/>
    </location>
</feature>
<comment type="caution">
    <text evidence="3">The sequence shown here is derived from an EMBL/GenBank/DDBJ whole genome shotgun (WGS) entry which is preliminary data.</text>
</comment>
<feature type="transmembrane region" description="Helical" evidence="2">
    <location>
        <begin position="210"/>
        <end position="231"/>
    </location>
</feature>
<keyword evidence="4" id="KW-1185">Reference proteome</keyword>
<accession>A0ABR3EL48</accession>
<dbReference type="Proteomes" id="UP001465976">
    <property type="component" value="Unassembled WGS sequence"/>
</dbReference>
<feature type="transmembrane region" description="Helical" evidence="2">
    <location>
        <begin position="168"/>
        <end position="190"/>
    </location>
</feature>
<feature type="region of interest" description="Disordered" evidence="1">
    <location>
        <begin position="297"/>
        <end position="334"/>
    </location>
</feature>
<keyword evidence="2" id="KW-0472">Membrane</keyword>
<feature type="transmembrane region" description="Helical" evidence="2">
    <location>
        <begin position="237"/>
        <end position="261"/>
    </location>
</feature>
<evidence type="ECO:0000313" key="3">
    <source>
        <dbReference type="EMBL" id="KAL0563555.1"/>
    </source>
</evidence>
<reference evidence="3 4" key="1">
    <citation type="submission" date="2024-02" db="EMBL/GenBank/DDBJ databases">
        <title>A draft genome for the cacao thread blight pathogen Marasmius crinis-equi.</title>
        <authorList>
            <person name="Cohen S.P."/>
            <person name="Baruah I.K."/>
            <person name="Amoako-Attah I."/>
            <person name="Bukari Y."/>
            <person name="Meinhardt L.W."/>
            <person name="Bailey B.A."/>
        </authorList>
    </citation>
    <scope>NUCLEOTIDE SEQUENCE [LARGE SCALE GENOMIC DNA]</scope>
    <source>
        <strain evidence="3 4">GH-76</strain>
    </source>
</reference>
<keyword evidence="2" id="KW-0812">Transmembrane</keyword>
<name>A0ABR3EL48_9AGAR</name>
<feature type="compositionally biased region" description="Basic and acidic residues" evidence="1">
    <location>
        <begin position="323"/>
        <end position="334"/>
    </location>
</feature>
<feature type="transmembrane region" description="Helical" evidence="2">
    <location>
        <begin position="6"/>
        <end position="23"/>
    </location>
</feature>
<organism evidence="3 4">
    <name type="scientific">Marasmius crinis-equi</name>
    <dbReference type="NCBI Taxonomy" id="585013"/>
    <lineage>
        <taxon>Eukaryota</taxon>
        <taxon>Fungi</taxon>
        <taxon>Dikarya</taxon>
        <taxon>Basidiomycota</taxon>
        <taxon>Agaricomycotina</taxon>
        <taxon>Agaricomycetes</taxon>
        <taxon>Agaricomycetidae</taxon>
        <taxon>Agaricales</taxon>
        <taxon>Marasmiineae</taxon>
        <taxon>Marasmiaceae</taxon>
        <taxon>Marasmius</taxon>
    </lineage>
</organism>
<feature type="transmembrane region" description="Helical" evidence="2">
    <location>
        <begin position="35"/>
        <end position="57"/>
    </location>
</feature>
<evidence type="ECO:0000256" key="2">
    <source>
        <dbReference type="SAM" id="Phobius"/>
    </source>
</evidence>
<evidence type="ECO:0000313" key="4">
    <source>
        <dbReference type="Proteomes" id="UP001465976"/>
    </source>
</evidence>
<dbReference type="EMBL" id="JBAHYK010003394">
    <property type="protein sequence ID" value="KAL0563555.1"/>
    <property type="molecule type" value="Genomic_DNA"/>
</dbReference>
<evidence type="ECO:0000256" key="1">
    <source>
        <dbReference type="SAM" id="MobiDB-lite"/>
    </source>
</evidence>
<gene>
    <name evidence="3" type="ORF">V5O48_018512</name>
</gene>
<protein>
    <submittedName>
        <fullName evidence="3">Uncharacterized protein</fullName>
    </submittedName>
</protein>
<feature type="transmembrane region" description="Helical" evidence="2">
    <location>
        <begin position="90"/>
        <end position="109"/>
    </location>
</feature>
<keyword evidence="2" id="KW-1133">Transmembrane helix</keyword>